<dbReference type="SUPFAM" id="SSF51445">
    <property type="entry name" value="(Trans)glycosidases"/>
    <property type="match status" value="1"/>
</dbReference>
<dbReference type="Proteomes" id="UP000603708">
    <property type="component" value="Unassembled WGS sequence"/>
</dbReference>
<reference evidence="2" key="1">
    <citation type="journal article" date="2014" name="Int. J. Syst. Evol. Microbiol.">
        <title>Complete genome sequence of Corynebacterium casei LMG S-19264T (=DSM 44701T), isolated from a smear-ripened cheese.</title>
        <authorList>
            <consortium name="US DOE Joint Genome Institute (JGI-PGF)"/>
            <person name="Walter F."/>
            <person name="Albersmeier A."/>
            <person name="Kalinowski J."/>
            <person name="Ruckert C."/>
        </authorList>
    </citation>
    <scope>NUCLEOTIDE SEQUENCE</scope>
    <source>
        <strain evidence="2">JCM 5069</strain>
    </source>
</reference>
<dbReference type="InterPro" id="IPR017853">
    <property type="entry name" value="GH"/>
</dbReference>
<feature type="signal peptide" evidence="1">
    <location>
        <begin position="1"/>
        <end position="31"/>
    </location>
</feature>
<feature type="chain" id="PRO_5037182809" description="Beta-xylosidase" evidence="1">
    <location>
        <begin position="32"/>
        <end position="453"/>
    </location>
</feature>
<gene>
    <name evidence="2" type="ORF">GCM10018793_07260</name>
</gene>
<proteinExistence type="predicted"/>
<evidence type="ECO:0000313" key="2">
    <source>
        <dbReference type="EMBL" id="GHH71644.1"/>
    </source>
</evidence>
<accession>A0A919FTS9</accession>
<dbReference type="EMBL" id="BNCD01000002">
    <property type="protein sequence ID" value="GHH71644.1"/>
    <property type="molecule type" value="Genomic_DNA"/>
</dbReference>
<name>A0A919FTS9_9ACTN</name>
<organism evidence="2 3">
    <name type="scientific">Streptomyces sulfonofaciens</name>
    <dbReference type="NCBI Taxonomy" id="68272"/>
    <lineage>
        <taxon>Bacteria</taxon>
        <taxon>Bacillati</taxon>
        <taxon>Actinomycetota</taxon>
        <taxon>Actinomycetes</taxon>
        <taxon>Kitasatosporales</taxon>
        <taxon>Streptomycetaceae</taxon>
        <taxon>Streptomyces</taxon>
    </lineage>
</organism>
<evidence type="ECO:0008006" key="4">
    <source>
        <dbReference type="Google" id="ProtNLM"/>
    </source>
</evidence>
<dbReference type="Gene3D" id="3.20.20.80">
    <property type="entry name" value="Glycosidases"/>
    <property type="match status" value="1"/>
</dbReference>
<evidence type="ECO:0000313" key="3">
    <source>
        <dbReference type="Proteomes" id="UP000603708"/>
    </source>
</evidence>
<protein>
    <recommendedName>
        <fullName evidence="4">Beta-xylosidase</fullName>
    </recommendedName>
</protein>
<dbReference type="AlphaFoldDB" id="A0A919FTS9"/>
<sequence length="453" mass="48182">MSIVTRRVFAGMATLAAALACCVVPPTTARAVDTGVTVDFATAGGAPAYRASGTLYGMSPDGSRPGDAFYTDIKWHLERAGGAQLNSGGYATSPADYRTRWAATLAQYKRTTALGGTFILLPHDLWGADGTTSQAFPGDNGDWTKFDGFVRQLIADVRANRMRVEWDLWNEPDLSIFWKPSQAQYLQMWSRFYGAVRSAFPDQLIVGPSTASQPSSGNAWWKTFLDRAKADGTVPDIYSWHDEPGDPVADVGRADALLAAGGLTRTRPYQINEYATSSMQTPGGGGWFISRLERAGADGLRGNWAGGQSLHDYEAGLLTKDSAGRYQPRGEWFTYRYYGSQTGNVVNLVPGANTDGFATKDNAAGNAKILLGSNGNTGEVTVSLTGLDTTSVVSGGKVRAVLQRIPYNAGNAVTGPTTVSDRVLNVSAGRASLTVPWGSAQDGYTITLLPAAG</sequence>
<evidence type="ECO:0000256" key="1">
    <source>
        <dbReference type="SAM" id="SignalP"/>
    </source>
</evidence>
<reference evidence="2" key="2">
    <citation type="submission" date="2020-09" db="EMBL/GenBank/DDBJ databases">
        <authorList>
            <person name="Sun Q."/>
            <person name="Ohkuma M."/>
        </authorList>
    </citation>
    <scope>NUCLEOTIDE SEQUENCE</scope>
    <source>
        <strain evidence="2">JCM 5069</strain>
    </source>
</reference>
<keyword evidence="1" id="KW-0732">Signal</keyword>
<dbReference type="PROSITE" id="PS51257">
    <property type="entry name" value="PROKAR_LIPOPROTEIN"/>
    <property type="match status" value="1"/>
</dbReference>
<comment type="caution">
    <text evidence="2">The sequence shown here is derived from an EMBL/GenBank/DDBJ whole genome shotgun (WGS) entry which is preliminary data.</text>
</comment>
<keyword evidence="3" id="KW-1185">Reference proteome</keyword>
<dbReference type="RefSeq" id="WP_229924352.1">
    <property type="nucleotide sequence ID" value="NZ_BNCD01000002.1"/>
</dbReference>